<feature type="compositionally biased region" description="Polar residues" evidence="1">
    <location>
        <begin position="122"/>
        <end position="135"/>
    </location>
</feature>
<feature type="compositionally biased region" description="Low complexity" evidence="1">
    <location>
        <begin position="252"/>
        <end position="267"/>
    </location>
</feature>
<reference evidence="4" key="1">
    <citation type="submission" date="2016-09" db="EMBL/GenBank/DDBJ databases">
        <authorList>
            <person name="Jeantristanb JTB J.-T."/>
            <person name="Ricardo R."/>
        </authorList>
    </citation>
    <scope>NUCLEOTIDE SEQUENCE [LARGE SCALE GENOMIC DNA]</scope>
</reference>
<dbReference type="PANTHER" id="PTHR47349:SF1">
    <property type="entry name" value="AER328WP"/>
    <property type="match status" value="1"/>
</dbReference>
<feature type="region of interest" description="Disordered" evidence="1">
    <location>
        <begin position="527"/>
        <end position="585"/>
    </location>
</feature>
<feature type="compositionally biased region" description="Low complexity" evidence="1">
    <location>
        <begin position="77"/>
        <end position="111"/>
    </location>
</feature>
<feature type="compositionally biased region" description="Basic and acidic residues" evidence="1">
    <location>
        <begin position="399"/>
        <end position="413"/>
    </location>
</feature>
<feature type="compositionally biased region" description="Low complexity" evidence="1">
    <location>
        <begin position="465"/>
        <end position="475"/>
    </location>
</feature>
<sequence>MSWRASPSRPAPPVTSTSLDSLFVSSSSSSSRTSRPGLRVSGGASGSSSTSSSSSSSTSAISLLTRQKAEFDDDSASVRSGRNVSGSSSTWGRSRSASTATNSSVRTATSSKTLVNGHRTPSRGNSAESNLSATAQGKQKQQQSSDSDKGPGSISNGPKGLHPNSHIDKRPKLVKTVSSSTNSTNSATSIASSSSTSQVARKSSWLWRSNDPPKETFTKMTDEPPAKPIITTGIPSERPPISIVASNPRIDNNNSQASILSSSAASSTPPQVFHTPDPSPTKPTRRESYDDTTMPPPPMPKRGWFGSVKAVPPAEPAEPTPAQATVEPTLEPAPKQVDHGEGKPRTSKLPLPMGAPPPQAGASRGTSWFGWGAEPEPAEPSGSNTQAELQLAPDYSTDGSEKGEGTLKKEGTRSAETLRTPRTSSENKSWLRSIWGEPPPTNTTSRSSTEEPDATVMNADTLLPSSASTASSTSTVEEPLPQPITMPAPAAKSSSWFGRRHGDIAGQTPSTAASSLNLPPALAAVARPAGGLVSSAASTRSRTSTTDRSAPSSPHLGAQPDNAPVKPLTGSIRGGASTRVGPYEPDAPFENLVLPTFRDTFERLPRSRKVEKSKLTKAVSAVSAYFFHQPPPMEMSAHGPGDKPVRDEPAAKLPKSLEIMGEPSHLGRVKRVVTIGVHGWFPNPRLRSVFGEPTGTSVKFATMMHDAVHSYLVDHDMTSFNIQAIALEGQGEVEARVEKHLQQIVDRAEWIEALQKADAVFLATHSQGTVVSTQLLAKLLERGIIVGHKTHMLAMCGISQGPFVYLSQSFVLTPYFNYLESAPARELFEFQSPDSAQTIKFLESLRITLAHGIKITATGSINDQVVPLYSALFSGIVHPGILRAVYIDSQAFRTSDFLANLVVFAARLRNAGLHDHDLVYHVSEALAGALMGVGHSKIYEEEEVFTYVILPRLQSQVPEPNFFSLSPSRLAIRYHFETTALHEPPTSLEPPTTQHLDSIPPLSMSFNPRDRRNPYLLTWALRGIIEDPKVRDLFANELQALRDAFESWRPVSKALKEVRLKLEPIHMLPKVNTQQGKL</sequence>
<keyword evidence="4" id="KW-1185">Reference proteome</keyword>
<dbReference type="OrthoDB" id="5598028at2759"/>
<evidence type="ECO:0000313" key="4">
    <source>
        <dbReference type="Proteomes" id="UP000198372"/>
    </source>
</evidence>
<evidence type="ECO:0000313" key="3">
    <source>
        <dbReference type="EMBL" id="SCV67760.1"/>
    </source>
</evidence>
<dbReference type="PANTHER" id="PTHR47349">
    <property type="entry name" value="CHROMOSOME 8, WHOLE GENOME SHOTGUN SEQUENCE"/>
    <property type="match status" value="1"/>
</dbReference>
<organism evidence="3 4">
    <name type="scientific">Microbotryum intermedium</name>
    <dbReference type="NCBI Taxonomy" id="269621"/>
    <lineage>
        <taxon>Eukaryota</taxon>
        <taxon>Fungi</taxon>
        <taxon>Dikarya</taxon>
        <taxon>Basidiomycota</taxon>
        <taxon>Pucciniomycotina</taxon>
        <taxon>Microbotryomycetes</taxon>
        <taxon>Microbotryales</taxon>
        <taxon>Microbotryaceae</taxon>
        <taxon>Microbotryum</taxon>
    </lineage>
</organism>
<dbReference type="Pfam" id="PF26147">
    <property type="entry name" value="AB_HYDROLASE_YMC0-YMC35"/>
    <property type="match status" value="1"/>
</dbReference>
<accession>A0A238F0T5</accession>
<name>A0A238F0T5_9BASI</name>
<feature type="domain" description="YMC020W-like alpha/beta hydrolase" evidence="2">
    <location>
        <begin position="667"/>
        <end position="949"/>
    </location>
</feature>
<dbReference type="EMBL" id="FMSP01000002">
    <property type="protein sequence ID" value="SCV67760.1"/>
    <property type="molecule type" value="Genomic_DNA"/>
</dbReference>
<dbReference type="InterPro" id="IPR058934">
    <property type="entry name" value="YMC020W-like"/>
</dbReference>
<feature type="compositionally biased region" description="Polar residues" evidence="1">
    <location>
        <begin position="414"/>
        <end position="430"/>
    </location>
</feature>
<dbReference type="InterPro" id="IPR058933">
    <property type="entry name" value="YMC020W-like_ab_hydrolase"/>
</dbReference>
<feature type="compositionally biased region" description="Basic and acidic residues" evidence="1">
    <location>
        <begin position="211"/>
        <end position="225"/>
    </location>
</feature>
<protein>
    <submittedName>
        <fullName evidence="3">BQ2448_5371 protein</fullName>
    </submittedName>
</protein>
<feature type="compositionally biased region" description="Low complexity" evidence="1">
    <location>
        <begin position="320"/>
        <end position="329"/>
    </location>
</feature>
<gene>
    <name evidence="3" type="ORF">BQ2448_5371</name>
</gene>
<feature type="compositionally biased region" description="Low complexity" evidence="1">
    <location>
        <begin position="1"/>
        <end position="60"/>
    </location>
</feature>
<evidence type="ECO:0000256" key="1">
    <source>
        <dbReference type="SAM" id="MobiDB-lite"/>
    </source>
</evidence>
<evidence type="ECO:0000259" key="2">
    <source>
        <dbReference type="Pfam" id="PF26147"/>
    </source>
</evidence>
<dbReference type="AlphaFoldDB" id="A0A238F0T5"/>
<dbReference type="Proteomes" id="UP000198372">
    <property type="component" value="Unassembled WGS sequence"/>
</dbReference>
<feature type="compositionally biased region" description="Low complexity" evidence="1">
    <location>
        <begin position="136"/>
        <end position="145"/>
    </location>
</feature>
<proteinExistence type="predicted"/>
<feature type="compositionally biased region" description="Low complexity" evidence="1">
    <location>
        <begin position="527"/>
        <end position="553"/>
    </location>
</feature>
<feature type="region of interest" description="Disordered" evidence="1">
    <location>
        <begin position="1"/>
        <end position="515"/>
    </location>
</feature>
<feature type="compositionally biased region" description="Low complexity" evidence="1">
    <location>
        <begin position="178"/>
        <end position="197"/>
    </location>
</feature>